<feature type="domain" description="23S rRNA (guanine(745)-N(1))-methyltransferase N-terminal" evidence="4">
    <location>
        <begin position="16"/>
        <end position="52"/>
    </location>
</feature>
<dbReference type="Gene3D" id="3.40.50.150">
    <property type="entry name" value="Vaccinia Virus protein VP39"/>
    <property type="match status" value="1"/>
</dbReference>
<keyword evidence="1" id="KW-0479">Metal-binding</keyword>
<sequence>MSPAKLARFADADRYFRCPVCGELLSLDGTSLRCANRHTFDIARQGYVNLAPGARQSAYYDRGSFLARGAILRAGYYDHIRDAVLEAVGESGARRVLDAGCGEGFYARAVQAADPSRDVLAFDISRDCVQLAAREDTSNAIRWFVGNLAQLPLADRSIDCVLDIFSPANHAEFTRVLAPGGLVVKAVPGARHDIQLREAARDQLRHADYANDDVLAGFAQGFDVVDRRLVSRTVAMPPEDVQSFARMTPLLFHADLGKVDLAQVHELTIEAEVLIGRVRA</sequence>
<organism evidence="5 6">
    <name type="scientific">Bifidobacterium cuniculi</name>
    <dbReference type="NCBI Taxonomy" id="1688"/>
    <lineage>
        <taxon>Bacteria</taxon>
        <taxon>Bacillati</taxon>
        <taxon>Actinomycetota</taxon>
        <taxon>Actinomycetes</taxon>
        <taxon>Bifidobacteriales</taxon>
        <taxon>Bifidobacteriaceae</taxon>
        <taxon>Bifidobacterium</taxon>
    </lineage>
</organism>
<accession>A0A087ATE8</accession>
<dbReference type="InterPro" id="IPR016718">
    <property type="entry name" value="rRNA_m1G-MeTrfase_A_prd"/>
</dbReference>
<evidence type="ECO:0000313" key="5">
    <source>
        <dbReference type="EMBL" id="KFI62048.1"/>
    </source>
</evidence>
<dbReference type="Pfam" id="PF21302">
    <property type="entry name" value="Zn_ribbon_RlmA"/>
    <property type="match status" value="1"/>
</dbReference>
<feature type="binding site" evidence="2">
    <location>
        <begin position="103"/>
        <end position="104"/>
    </location>
    <ligand>
        <name>S-adenosyl-L-methionine</name>
        <dbReference type="ChEBI" id="CHEBI:59789"/>
    </ligand>
</feature>
<keyword evidence="1" id="KW-0862">Zinc</keyword>
<dbReference type="Proteomes" id="UP000029067">
    <property type="component" value="Unassembled WGS sequence"/>
</dbReference>
<dbReference type="eggNOG" id="COG2226">
    <property type="taxonomic scope" value="Bacteria"/>
</dbReference>
<evidence type="ECO:0000259" key="4">
    <source>
        <dbReference type="Pfam" id="PF21302"/>
    </source>
</evidence>
<feature type="binding site" evidence="2">
    <location>
        <position position="192"/>
    </location>
    <ligand>
        <name>S-adenosyl-L-methionine</name>
        <dbReference type="ChEBI" id="CHEBI:59789"/>
    </ligand>
</feature>
<dbReference type="EC" id="2.1.1.187" evidence="5"/>
<proteinExistence type="predicted"/>
<dbReference type="InterPro" id="IPR048647">
    <property type="entry name" value="RlmA_N"/>
</dbReference>
<dbReference type="CDD" id="cd02440">
    <property type="entry name" value="AdoMet_MTases"/>
    <property type="match status" value="1"/>
</dbReference>
<evidence type="ECO:0000256" key="1">
    <source>
        <dbReference type="PIRSR" id="PIRSR018249-1"/>
    </source>
</evidence>
<dbReference type="InterPro" id="IPR041698">
    <property type="entry name" value="Methyltransf_25"/>
</dbReference>
<feature type="binding site" evidence="1">
    <location>
        <position position="34"/>
    </location>
    <ligand>
        <name>Zn(2+)</name>
        <dbReference type="ChEBI" id="CHEBI:29105"/>
    </ligand>
</feature>
<evidence type="ECO:0000313" key="6">
    <source>
        <dbReference type="Proteomes" id="UP000029067"/>
    </source>
</evidence>
<protein>
    <submittedName>
        <fullName evidence="5">rRNA (Guanine-N1-)-methyltransferase</fullName>
        <ecNumber evidence="5">2.1.1.187</ecNumber>
    </submittedName>
</protein>
<dbReference type="SUPFAM" id="SSF53335">
    <property type="entry name" value="S-adenosyl-L-methionine-dependent methyltransferases"/>
    <property type="match status" value="1"/>
</dbReference>
<dbReference type="PIRSF" id="PIRSF018249">
    <property type="entry name" value="MyrA_prd"/>
    <property type="match status" value="1"/>
</dbReference>
<feature type="binding site" evidence="1">
    <location>
        <position position="38"/>
    </location>
    <ligand>
        <name>Zn(2+)</name>
        <dbReference type="ChEBI" id="CHEBI:29105"/>
    </ligand>
</feature>
<dbReference type="STRING" id="1688.BCUN_1364"/>
<dbReference type="GO" id="GO:0046872">
    <property type="term" value="F:metal ion binding"/>
    <property type="evidence" value="ECO:0007669"/>
    <property type="project" value="UniProtKB-KW"/>
</dbReference>
<feature type="binding site" evidence="2">
    <location>
        <position position="77"/>
    </location>
    <ligand>
        <name>S-adenosyl-L-methionine</name>
        <dbReference type="ChEBI" id="CHEBI:59789"/>
    </ligand>
</feature>
<dbReference type="AlphaFoldDB" id="A0A087ATE8"/>
<keyword evidence="5" id="KW-0808">Transferase</keyword>
<dbReference type="InterPro" id="IPR029063">
    <property type="entry name" value="SAM-dependent_MTases_sf"/>
</dbReference>
<dbReference type="PANTHER" id="PTHR43591">
    <property type="entry name" value="METHYLTRANSFERASE"/>
    <property type="match status" value="1"/>
</dbReference>
<dbReference type="Pfam" id="PF13649">
    <property type="entry name" value="Methyltransf_25"/>
    <property type="match status" value="1"/>
</dbReference>
<gene>
    <name evidence="5" type="ORF">BCUN_1364</name>
</gene>
<dbReference type="GO" id="GO:0052911">
    <property type="term" value="F:23S rRNA (guanine(745)-N(1))-methyltransferase activity"/>
    <property type="evidence" value="ECO:0007669"/>
    <property type="project" value="UniProtKB-EC"/>
</dbReference>
<keyword evidence="5" id="KW-0489">Methyltransferase</keyword>
<reference evidence="5 6" key="1">
    <citation type="submission" date="2014-03" db="EMBL/GenBank/DDBJ databases">
        <title>Genomics of Bifidobacteria.</title>
        <authorList>
            <person name="Ventura M."/>
            <person name="Milani C."/>
            <person name="Lugli G.A."/>
        </authorList>
    </citation>
    <scope>NUCLEOTIDE SEQUENCE [LARGE SCALE GENOMIC DNA]</scope>
    <source>
        <strain evidence="5 6">LMG 10738</strain>
    </source>
</reference>
<comment type="caution">
    <text evidence="5">The sequence shown here is derived from an EMBL/GenBank/DDBJ whole genome shotgun (WGS) entry which is preliminary data.</text>
</comment>
<keyword evidence="2" id="KW-0949">S-adenosyl-L-methionine</keyword>
<dbReference type="EMBL" id="JGYV01000011">
    <property type="protein sequence ID" value="KFI62048.1"/>
    <property type="molecule type" value="Genomic_DNA"/>
</dbReference>
<name>A0A087ATE8_9BIFI</name>
<evidence type="ECO:0000259" key="3">
    <source>
        <dbReference type="Pfam" id="PF13649"/>
    </source>
</evidence>
<feature type="binding site" evidence="1">
    <location>
        <position position="18"/>
    </location>
    <ligand>
        <name>Zn(2+)</name>
        <dbReference type="ChEBI" id="CHEBI:29105"/>
    </ligand>
</feature>
<keyword evidence="6" id="KW-1185">Reference proteome</keyword>
<evidence type="ECO:0000256" key="2">
    <source>
        <dbReference type="PIRSR" id="PIRSR018249-2"/>
    </source>
</evidence>
<feature type="binding site" evidence="1">
    <location>
        <position position="21"/>
    </location>
    <ligand>
        <name>Zn(2+)</name>
        <dbReference type="ChEBI" id="CHEBI:29105"/>
    </ligand>
</feature>
<dbReference type="RefSeq" id="WP_033518045.1">
    <property type="nucleotide sequence ID" value="NZ_JGYV01000011.1"/>
</dbReference>
<dbReference type="OrthoDB" id="108476at2"/>
<feature type="domain" description="Methyltransferase" evidence="3">
    <location>
        <begin position="96"/>
        <end position="181"/>
    </location>
</feature>